<gene>
    <name evidence="1" type="ORF">CVS27_16270</name>
</gene>
<evidence type="ECO:0000313" key="1">
    <source>
        <dbReference type="EMBL" id="POH72241.1"/>
    </source>
</evidence>
<name>A0A2S3ZSK9_ARTGL</name>
<evidence type="ECO:0008006" key="3">
    <source>
        <dbReference type="Google" id="ProtNLM"/>
    </source>
</evidence>
<protein>
    <recommendedName>
        <fullName evidence="3">Heavy metal transporter</fullName>
    </recommendedName>
</protein>
<accession>A0A2S3ZSK9</accession>
<proteinExistence type="predicted"/>
<sequence length="297" mass="31017">MSRASRRIVAWLSVAAISAGLLIGGGVWLSNTFRDALAPGLSLGCTATVGETSYRLALDQSQNAALIAAVAVQRGMPARAASIALATALQESKLRNIDYGDLDSVGLFQQRPSQDWGTVEQIMDPLYSANAFYDVLAKVPGYVDMSINDAAQIVQRSGYPHAYAQHETLSRAFASALTGQTPQALNCTLPPATVASTPEAMAAAMASVMGQVPFTTAAAADGSVSVLMDVDDAAGWTTAHWLLANAEQFGISQISYAGKMWDRTANEGGHNVGWQAVSAADPGQLSVVMTAAPPVNQ</sequence>
<reference evidence="1 2" key="1">
    <citation type="submission" date="2018-01" db="EMBL/GenBank/DDBJ databases">
        <title>Arthrobacter sp. nov., from glaciers in China.</title>
        <authorList>
            <person name="Liu Q."/>
            <person name="Xin Y.-H."/>
        </authorList>
    </citation>
    <scope>NUCLEOTIDE SEQUENCE [LARGE SCALE GENOMIC DNA]</scope>
    <source>
        <strain evidence="1 2">HLT2-12-2</strain>
    </source>
</reference>
<organism evidence="1 2">
    <name type="scientific">Arthrobacter glacialis</name>
    <dbReference type="NCBI Taxonomy" id="1664"/>
    <lineage>
        <taxon>Bacteria</taxon>
        <taxon>Bacillati</taxon>
        <taxon>Actinomycetota</taxon>
        <taxon>Actinomycetes</taxon>
        <taxon>Micrococcales</taxon>
        <taxon>Micrococcaceae</taxon>
        <taxon>Arthrobacter</taxon>
    </lineage>
</organism>
<dbReference type="Proteomes" id="UP000237061">
    <property type="component" value="Unassembled WGS sequence"/>
</dbReference>
<dbReference type="AlphaFoldDB" id="A0A2S3ZSK9"/>
<dbReference type="RefSeq" id="WP_103466903.1">
    <property type="nucleotide sequence ID" value="NZ_PPXC01000015.1"/>
</dbReference>
<evidence type="ECO:0000313" key="2">
    <source>
        <dbReference type="Proteomes" id="UP000237061"/>
    </source>
</evidence>
<dbReference type="EMBL" id="PPXC01000015">
    <property type="protein sequence ID" value="POH72241.1"/>
    <property type="molecule type" value="Genomic_DNA"/>
</dbReference>
<comment type="caution">
    <text evidence="1">The sequence shown here is derived from an EMBL/GenBank/DDBJ whole genome shotgun (WGS) entry which is preliminary data.</text>
</comment>
<keyword evidence="2" id="KW-1185">Reference proteome</keyword>